<dbReference type="Pfam" id="PF02719">
    <property type="entry name" value="Polysacc_synt_2"/>
    <property type="match status" value="1"/>
</dbReference>
<dbReference type="Gene3D" id="3.40.50.720">
    <property type="entry name" value="NAD(P)-binding Rossmann-like Domain"/>
    <property type="match status" value="1"/>
</dbReference>
<dbReference type="InterPro" id="IPR003869">
    <property type="entry name" value="Polysac_CapD-like"/>
</dbReference>
<protein>
    <recommendedName>
        <fullName evidence="2">Polysaccharide biosynthesis protein CapD-like domain-containing protein</fullName>
    </recommendedName>
</protein>
<dbReference type="PANTHER" id="PTHR43318:SF2">
    <property type="entry name" value="UDP-N-ACETYLGLUCOSAMINE 4,6-DEHYDRATASE (INVERTING)"/>
    <property type="match status" value="1"/>
</dbReference>
<name>A0A0F9SKA9_9ZZZZ</name>
<comment type="similarity">
    <text evidence="1">Belongs to the polysaccharide synthase family.</text>
</comment>
<feature type="domain" description="Polysaccharide biosynthesis protein CapD-like" evidence="2">
    <location>
        <begin position="8"/>
        <end position="280"/>
    </location>
</feature>
<dbReference type="PANTHER" id="PTHR43318">
    <property type="entry name" value="UDP-N-ACETYLGLUCOSAMINE 4,6-DEHYDRATASE"/>
    <property type="match status" value="1"/>
</dbReference>
<proteinExistence type="inferred from homology"/>
<reference evidence="3" key="1">
    <citation type="journal article" date="2015" name="Nature">
        <title>Complex archaea that bridge the gap between prokaryotes and eukaryotes.</title>
        <authorList>
            <person name="Spang A."/>
            <person name="Saw J.H."/>
            <person name="Jorgensen S.L."/>
            <person name="Zaremba-Niedzwiedzka K."/>
            <person name="Martijn J."/>
            <person name="Lind A.E."/>
            <person name="van Eijk R."/>
            <person name="Schleper C."/>
            <person name="Guy L."/>
            <person name="Ettema T.J."/>
        </authorList>
    </citation>
    <scope>NUCLEOTIDE SEQUENCE</scope>
</reference>
<gene>
    <name evidence="3" type="ORF">LCGC14_0841500</name>
</gene>
<comment type="caution">
    <text evidence="3">The sequence shown here is derived from an EMBL/GenBank/DDBJ whole genome shotgun (WGS) entry which is preliminary data.</text>
</comment>
<dbReference type="SUPFAM" id="SSF51735">
    <property type="entry name" value="NAD(P)-binding Rossmann-fold domains"/>
    <property type="match status" value="1"/>
</dbReference>
<sequence>MSPLTGNILVTGGAGFLARGIYRRARAEGWGARFTAFSRDDAKHARLQADFPEVRTVLGDVAGGDELLLDTVFVGHDAVIHAAASKYVDRAETSVWDTVRTNVYGSQAVAEAAIRAGVERVVGISTDKACEPVNVYGQTKAVMERIFQEADALSPDTRFTVVRYGNVVGSTGSVVPLFRRQLEETGRVRVTDPKMTRFWMGVDEAVDLIVDALHPDFGEFRGHVLVPSARALPLGDLVRIAIGVDPGVPLSEDMVEVVGVRPGEKRHEKLIHQQESVRAKGYIGPDRAFQWALAPPGDEPSAAAFDFVSDAPLRGMMPLDEMVALMADAETV</sequence>
<dbReference type="InterPro" id="IPR051203">
    <property type="entry name" value="Polysaccharide_Synthase-Rel"/>
</dbReference>
<organism evidence="3">
    <name type="scientific">marine sediment metagenome</name>
    <dbReference type="NCBI Taxonomy" id="412755"/>
    <lineage>
        <taxon>unclassified sequences</taxon>
        <taxon>metagenomes</taxon>
        <taxon>ecological metagenomes</taxon>
    </lineage>
</organism>
<evidence type="ECO:0000313" key="3">
    <source>
        <dbReference type="EMBL" id="KKN29703.1"/>
    </source>
</evidence>
<accession>A0A0F9SKA9</accession>
<evidence type="ECO:0000259" key="2">
    <source>
        <dbReference type="Pfam" id="PF02719"/>
    </source>
</evidence>
<dbReference type="EMBL" id="LAZR01002465">
    <property type="protein sequence ID" value="KKN29703.1"/>
    <property type="molecule type" value="Genomic_DNA"/>
</dbReference>
<dbReference type="InterPro" id="IPR036291">
    <property type="entry name" value="NAD(P)-bd_dom_sf"/>
</dbReference>
<dbReference type="AlphaFoldDB" id="A0A0F9SKA9"/>
<evidence type="ECO:0000256" key="1">
    <source>
        <dbReference type="ARBA" id="ARBA00007430"/>
    </source>
</evidence>